<evidence type="ECO:0000259" key="2">
    <source>
        <dbReference type="Pfam" id="PF00892"/>
    </source>
</evidence>
<feature type="transmembrane region" description="Helical" evidence="1">
    <location>
        <begin position="108"/>
        <end position="125"/>
    </location>
</feature>
<sequence length="305" mass="32984">MSAIIAPRQERVLLGIGLVILAFSFFSLIDTCAKWMVLAGIPSLQVAFIRYAAQLIIISAMVFPSAGTALLVTRRPVIQVMRGLALMGATILNFFAVAYLPLAVTSAIQFTMPLMLCALSVPLLGETVGWRRWLAILVGLGGVMIIVQPGTEAFHPASILVLGAALSTAFYQILTRKLAGVDGVSTQQFYAALVASLCIMPFVLGGWVWPSEPSVWLAFFAIGVVALIGHQIFTIAHRFAPASTLAPFSYFHIFPMSLLSWLVFGQPPDVTIYLGAPIVIASGLYIWLRERQLARPVTVPVDPKV</sequence>
<keyword evidence="1" id="KW-0472">Membrane</keyword>
<feature type="transmembrane region" description="Helical" evidence="1">
    <location>
        <begin position="84"/>
        <end position="102"/>
    </location>
</feature>
<feature type="transmembrane region" description="Helical" evidence="1">
    <location>
        <begin position="12"/>
        <end position="29"/>
    </location>
</feature>
<feature type="domain" description="EamA" evidence="2">
    <location>
        <begin position="14"/>
        <end position="147"/>
    </location>
</feature>
<dbReference type="SUPFAM" id="SSF103481">
    <property type="entry name" value="Multidrug resistance efflux transporter EmrE"/>
    <property type="match status" value="2"/>
</dbReference>
<keyword evidence="1" id="KW-0812">Transmembrane</keyword>
<feature type="transmembrane region" description="Helical" evidence="1">
    <location>
        <begin position="157"/>
        <end position="174"/>
    </location>
</feature>
<dbReference type="RefSeq" id="WP_072345004.1">
    <property type="nucleotide sequence ID" value="NZ_FPKU01000003.1"/>
</dbReference>
<evidence type="ECO:0000313" key="3">
    <source>
        <dbReference type="EMBL" id="SFZ85845.1"/>
    </source>
</evidence>
<feature type="domain" description="EamA" evidence="2">
    <location>
        <begin position="157"/>
        <end position="284"/>
    </location>
</feature>
<dbReference type="PANTHER" id="PTHR22911:SF103">
    <property type="entry name" value="BLR2811 PROTEIN"/>
    <property type="match status" value="1"/>
</dbReference>
<feature type="transmembrane region" description="Helical" evidence="1">
    <location>
        <begin position="132"/>
        <end position="151"/>
    </location>
</feature>
<proteinExistence type="predicted"/>
<feature type="transmembrane region" description="Helical" evidence="1">
    <location>
        <begin position="49"/>
        <end position="72"/>
    </location>
</feature>
<gene>
    <name evidence="3" type="ORF">SAMN02983003_3017</name>
</gene>
<protein>
    <submittedName>
        <fullName evidence="3">Threonine/homoserine efflux transporter RhtA</fullName>
    </submittedName>
</protein>
<organism evidence="3 4">
    <name type="scientific">Devosia enhydra</name>
    <dbReference type="NCBI Taxonomy" id="665118"/>
    <lineage>
        <taxon>Bacteria</taxon>
        <taxon>Pseudomonadati</taxon>
        <taxon>Pseudomonadota</taxon>
        <taxon>Alphaproteobacteria</taxon>
        <taxon>Hyphomicrobiales</taxon>
        <taxon>Devosiaceae</taxon>
        <taxon>Devosia</taxon>
    </lineage>
</organism>
<feature type="transmembrane region" description="Helical" evidence="1">
    <location>
        <begin position="215"/>
        <end position="233"/>
    </location>
</feature>
<reference evidence="3 4" key="1">
    <citation type="submission" date="2016-11" db="EMBL/GenBank/DDBJ databases">
        <authorList>
            <person name="Jaros S."/>
            <person name="Januszkiewicz K."/>
            <person name="Wedrychowicz H."/>
        </authorList>
    </citation>
    <scope>NUCLEOTIDE SEQUENCE [LARGE SCALE GENOMIC DNA]</scope>
    <source>
        <strain evidence="3 4">ATCC 23634</strain>
    </source>
</reference>
<feature type="transmembrane region" description="Helical" evidence="1">
    <location>
        <begin position="189"/>
        <end position="209"/>
    </location>
</feature>
<dbReference type="Pfam" id="PF00892">
    <property type="entry name" value="EamA"/>
    <property type="match status" value="2"/>
</dbReference>
<dbReference type="Proteomes" id="UP000183447">
    <property type="component" value="Unassembled WGS sequence"/>
</dbReference>
<dbReference type="PANTHER" id="PTHR22911">
    <property type="entry name" value="ACYL-MALONYL CONDENSING ENZYME-RELATED"/>
    <property type="match status" value="1"/>
</dbReference>
<dbReference type="AlphaFoldDB" id="A0A1K2I0D3"/>
<keyword evidence="4" id="KW-1185">Reference proteome</keyword>
<dbReference type="InterPro" id="IPR037185">
    <property type="entry name" value="EmrE-like"/>
</dbReference>
<dbReference type="EMBL" id="FPKU01000003">
    <property type="protein sequence ID" value="SFZ85845.1"/>
    <property type="molecule type" value="Genomic_DNA"/>
</dbReference>
<name>A0A1K2I0D3_9HYPH</name>
<evidence type="ECO:0000313" key="4">
    <source>
        <dbReference type="Proteomes" id="UP000183447"/>
    </source>
</evidence>
<dbReference type="InterPro" id="IPR000620">
    <property type="entry name" value="EamA_dom"/>
</dbReference>
<dbReference type="GO" id="GO:0016020">
    <property type="term" value="C:membrane"/>
    <property type="evidence" value="ECO:0007669"/>
    <property type="project" value="InterPro"/>
</dbReference>
<accession>A0A1K2I0D3</accession>
<keyword evidence="1" id="KW-1133">Transmembrane helix</keyword>
<feature type="transmembrane region" description="Helical" evidence="1">
    <location>
        <begin position="270"/>
        <end position="288"/>
    </location>
</feature>
<evidence type="ECO:0000256" key="1">
    <source>
        <dbReference type="SAM" id="Phobius"/>
    </source>
</evidence>
<feature type="transmembrane region" description="Helical" evidence="1">
    <location>
        <begin position="245"/>
        <end position="264"/>
    </location>
</feature>
<dbReference type="OrthoDB" id="9815809at2"/>